<comment type="caution">
    <text evidence="1">The sequence shown here is derived from an EMBL/GenBank/DDBJ whole genome shotgun (WGS) entry which is preliminary data.</text>
</comment>
<gene>
    <name evidence="1" type="ORF">EVJ48_08750</name>
</gene>
<evidence type="ECO:0000313" key="1">
    <source>
        <dbReference type="EMBL" id="RZV37480.1"/>
    </source>
</evidence>
<name>A0A520X8G2_9DELT</name>
<evidence type="ECO:0000313" key="2">
    <source>
        <dbReference type="Proteomes" id="UP000322454"/>
    </source>
</evidence>
<dbReference type="Pfam" id="PF05402">
    <property type="entry name" value="PqqD"/>
    <property type="match status" value="1"/>
</dbReference>
<organism evidence="1 2">
    <name type="scientific">Candidatus Acidulodesulfobacterium acidiphilum</name>
    <dbReference type="NCBI Taxonomy" id="2597224"/>
    <lineage>
        <taxon>Bacteria</taxon>
        <taxon>Deltaproteobacteria</taxon>
        <taxon>Candidatus Acidulodesulfobacterales</taxon>
        <taxon>Candidatus Acidulodesulfobacterium</taxon>
    </lineage>
</organism>
<reference evidence="1 2" key="1">
    <citation type="submission" date="2019-01" db="EMBL/GenBank/DDBJ databases">
        <title>Insights into ecological role of a new deltaproteobacterial order Candidatus Sinidesulfobacterales (Sva0485) by metagenomics and metatranscriptomics.</title>
        <authorList>
            <person name="Tan S."/>
            <person name="Liu J."/>
            <person name="Fang Y."/>
            <person name="Hedlund B."/>
            <person name="Lian Z.-H."/>
            <person name="Huang L.-Y."/>
            <person name="Li J.-T."/>
            <person name="Huang L.-N."/>
            <person name="Li W.-J."/>
            <person name="Jiang H.-C."/>
            <person name="Dong H.-L."/>
            <person name="Shu W.-S."/>
        </authorList>
    </citation>
    <scope>NUCLEOTIDE SEQUENCE [LARGE SCALE GENOMIC DNA]</scope>
    <source>
        <strain evidence="1">AP4</strain>
    </source>
</reference>
<protein>
    <submittedName>
        <fullName evidence="1">PqqD family protein</fullName>
    </submittedName>
</protein>
<proteinExistence type="predicted"/>
<dbReference type="InterPro" id="IPR008792">
    <property type="entry name" value="PQQD"/>
</dbReference>
<dbReference type="Proteomes" id="UP000322454">
    <property type="component" value="Unassembled WGS sequence"/>
</dbReference>
<dbReference type="EMBL" id="SHMQ01000036">
    <property type="protein sequence ID" value="RZV37480.1"/>
    <property type="molecule type" value="Genomic_DNA"/>
</dbReference>
<accession>A0A520X8G2</accession>
<dbReference type="Gene3D" id="1.10.10.1150">
    <property type="entry name" value="Coenzyme PQQ synthesis protein D (PqqD)"/>
    <property type="match status" value="1"/>
</dbReference>
<sequence>MRILKLSDNVSLKQYQEKYMLFDNLNGNIYKLNRLSYEILLLCDGKSTDEDIINNIINNFAVSTEKAAKDFDDIINTLLDKHYVLNII</sequence>
<dbReference type="InterPro" id="IPR041881">
    <property type="entry name" value="PqqD_sf"/>
</dbReference>
<dbReference type="AlphaFoldDB" id="A0A520X8G2"/>